<dbReference type="EMBL" id="CM000780">
    <property type="protein sequence ID" value="AQK49447.1"/>
    <property type="molecule type" value="Genomic_DNA"/>
</dbReference>
<reference evidence="2" key="2">
    <citation type="submission" date="2015-12" db="EMBL/GenBank/DDBJ databases">
        <title>Update maize B73 reference genome by single molecule sequencing technologies.</title>
        <authorList>
            <consortium name="Maize Genome Sequencing Project"/>
            <person name="Ware D."/>
        </authorList>
    </citation>
    <scope>NUCLEOTIDE SEQUENCE</scope>
    <source>
        <tissue evidence="2">Seedling</tissue>
    </source>
</reference>
<evidence type="ECO:0000313" key="2">
    <source>
        <dbReference type="EMBL" id="AQK49447.1"/>
    </source>
</evidence>
<evidence type="ECO:0000256" key="1">
    <source>
        <dbReference type="SAM" id="SignalP"/>
    </source>
</evidence>
<feature type="signal peptide" evidence="1">
    <location>
        <begin position="1"/>
        <end position="24"/>
    </location>
</feature>
<dbReference type="Gramene" id="Zm00001eb168400_T001">
    <property type="protein sequence ID" value="Zm00001eb168400_P001"/>
    <property type="gene ID" value="Zm00001eb168400"/>
</dbReference>
<dbReference type="EnsemblPlants" id="Zm00001eb168400_T001">
    <property type="protein sequence ID" value="Zm00001eb168400_P001"/>
    <property type="gene ID" value="Zm00001eb168400"/>
</dbReference>
<keyword evidence="1" id="KW-0732">Signal</keyword>
<gene>
    <name evidence="2" type="ORF">ZEAMMB73_Zm00001d049034</name>
</gene>
<evidence type="ECO:0000313" key="4">
    <source>
        <dbReference type="Proteomes" id="UP000007305"/>
    </source>
</evidence>
<dbReference type="HOGENOM" id="CLU_163615_1_0_1"/>
<organism evidence="2">
    <name type="scientific">Zea mays</name>
    <name type="common">Maize</name>
    <dbReference type="NCBI Taxonomy" id="4577"/>
    <lineage>
        <taxon>Eukaryota</taxon>
        <taxon>Viridiplantae</taxon>
        <taxon>Streptophyta</taxon>
        <taxon>Embryophyta</taxon>
        <taxon>Tracheophyta</taxon>
        <taxon>Spermatophyta</taxon>
        <taxon>Magnoliopsida</taxon>
        <taxon>Liliopsida</taxon>
        <taxon>Poales</taxon>
        <taxon>Poaceae</taxon>
        <taxon>PACMAD clade</taxon>
        <taxon>Panicoideae</taxon>
        <taxon>Andropogonodae</taxon>
        <taxon>Andropogoneae</taxon>
        <taxon>Tripsacinae</taxon>
        <taxon>Zea</taxon>
    </lineage>
</organism>
<reference evidence="3" key="4">
    <citation type="submission" date="2021-05" db="UniProtKB">
        <authorList>
            <consortium name="EnsemblPlants"/>
        </authorList>
    </citation>
    <scope>IDENTIFICATION</scope>
    <source>
        <strain evidence="3">cv. B73</strain>
    </source>
</reference>
<feature type="chain" id="PRO_5010835756" description="Bifunctional inhibitor/plant lipid transfer protein/seed storage helical domain-containing protein" evidence="1">
    <location>
        <begin position="25"/>
        <end position="103"/>
    </location>
</feature>
<name>K7U9P3_MAIZE</name>
<dbReference type="EnsemblPlants" id="Zm00001eb168400_T003">
    <property type="protein sequence ID" value="Zm00001eb168400_P003"/>
    <property type="gene ID" value="Zm00001eb168400"/>
</dbReference>
<keyword evidence="5" id="KW-1267">Proteomics identification</keyword>
<reference evidence="3" key="3">
    <citation type="submission" date="2019-07" db="EMBL/GenBank/DDBJ databases">
        <authorList>
            <person name="Seetharam A."/>
            <person name="Woodhouse M."/>
            <person name="Cannon E."/>
        </authorList>
    </citation>
    <scope>NUCLEOTIDE SEQUENCE [LARGE SCALE GENOMIC DNA]</scope>
    <source>
        <strain evidence="3">cv. B73</strain>
    </source>
</reference>
<evidence type="ECO:0007829" key="5">
    <source>
        <dbReference type="PeptideAtlas" id="K7U9P3"/>
    </source>
</evidence>
<dbReference type="Gramene" id="Zm00001eb168400_T003">
    <property type="protein sequence ID" value="Zm00001eb168400_P003"/>
    <property type="gene ID" value="Zm00001eb168400"/>
</dbReference>
<dbReference type="PaxDb" id="4577-GRMZM2G009854_P01"/>
<reference evidence="4" key="1">
    <citation type="journal article" date="2009" name="Science">
        <title>The B73 maize genome: complexity, diversity, and dynamics.</title>
        <authorList>
            <person name="Schnable P.S."/>
            <person name="Ware D."/>
            <person name="Fulton R.S."/>
            <person name="Stein J.C."/>
            <person name="Wei F."/>
            <person name="Pasternak S."/>
            <person name="Liang C."/>
            <person name="Zhang J."/>
            <person name="Fulton L."/>
            <person name="Graves T.A."/>
            <person name="Minx P."/>
            <person name="Reily A.D."/>
            <person name="Courtney L."/>
            <person name="Kruchowski S.S."/>
            <person name="Tomlinson C."/>
            <person name="Strong C."/>
            <person name="Delehaunty K."/>
            <person name="Fronick C."/>
            <person name="Courtney B."/>
            <person name="Rock S.M."/>
            <person name="Belter E."/>
            <person name="Du F."/>
            <person name="Kim K."/>
            <person name="Abbott R.M."/>
            <person name="Cotton M."/>
            <person name="Levy A."/>
            <person name="Marchetto P."/>
            <person name="Ochoa K."/>
            <person name="Jackson S.M."/>
            <person name="Gillam B."/>
            <person name="Chen W."/>
            <person name="Yan L."/>
            <person name="Higginbotham J."/>
            <person name="Cardenas M."/>
            <person name="Waligorski J."/>
            <person name="Applebaum E."/>
            <person name="Phelps L."/>
            <person name="Falcone J."/>
            <person name="Kanchi K."/>
            <person name="Thane T."/>
            <person name="Scimone A."/>
            <person name="Thane N."/>
            <person name="Henke J."/>
            <person name="Wang T."/>
            <person name="Ruppert J."/>
            <person name="Shah N."/>
            <person name="Rotter K."/>
            <person name="Hodges J."/>
            <person name="Ingenthron E."/>
            <person name="Cordes M."/>
            <person name="Kohlberg S."/>
            <person name="Sgro J."/>
            <person name="Delgado B."/>
            <person name="Mead K."/>
            <person name="Chinwalla A."/>
            <person name="Leonard S."/>
            <person name="Crouse K."/>
            <person name="Collura K."/>
            <person name="Kudrna D."/>
            <person name="Currie J."/>
            <person name="He R."/>
            <person name="Angelova A."/>
            <person name="Rajasekar S."/>
            <person name="Mueller T."/>
            <person name="Lomeli R."/>
            <person name="Scara G."/>
            <person name="Ko A."/>
            <person name="Delaney K."/>
            <person name="Wissotski M."/>
            <person name="Lopez G."/>
            <person name="Campos D."/>
            <person name="Braidotti M."/>
            <person name="Ashley E."/>
            <person name="Golser W."/>
            <person name="Kim H."/>
            <person name="Lee S."/>
            <person name="Lin J."/>
            <person name="Dujmic Z."/>
            <person name="Kim W."/>
            <person name="Talag J."/>
            <person name="Zuccolo A."/>
            <person name="Fan C."/>
            <person name="Sebastian A."/>
            <person name="Kramer M."/>
            <person name="Spiegel L."/>
            <person name="Nascimento L."/>
            <person name="Zutavern T."/>
            <person name="Miller B."/>
            <person name="Ambroise C."/>
            <person name="Muller S."/>
            <person name="Spooner W."/>
            <person name="Narechania A."/>
            <person name="Ren L."/>
            <person name="Wei S."/>
            <person name="Kumari S."/>
            <person name="Faga B."/>
            <person name="Levy M.J."/>
            <person name="McMahan L."/>
            <person name="Van Buren P."/>
            <person name="Vaughn M.W."/>
            <person name="Ying K."/>
            <person name="Yeh C.-T."/>
            <person name="Emrich S.J."/>
            <person name="Jia Y."/>
            <person name="Kalyanaraman A."/>
            <person name="Hsia A.-P."/>
            <person name="Barbazuk W.B."/>
            <person name="Baucom R.S."/>
            <person name="Brutnell T.P."/>
            <person name="Carpita N.C."/>
            <person name="Chaparro C."/>
            <person name="Chia J.-M."/>
            <person name="Deragon J.-M."/>
            <person name="Estill J.C."/>
            <person name="Fu Y."/>
            <person name="Jeddeloh J.A."/>
            <person name="Han Y."/>
            <person name="Lee H."/>
            <person name="Li P."/>
            <person name="Lisch D.R."/>
            <person name="Liu S."/>
            <person name="Liu Z."/>
            <person name="Nagel D.H."/>
            <person name="McCann M.C."/>
            <person name="SanMiguel P."/>
            <person name="Myers A.M."/>
            <person name="Nettleton D."/>
            <person name="Nguyen J."/>
            <person name="Penning B.W."/>
            <person name="Ponnala L."/>
            <person name="Schneider K.L."/>
            <person name="Schwartz D.C."/>
            <person name="Sharma A."/>
            <person name="Soderlund C."/>
            <person name="Springer N.M."/>
            <person name="Sun Q."/>
            <person name="Wang H."/>
            <person name="Waterman M."/>
            <person name="Westerman R."/>
            <person name="Wolfgruber T.K."/>
            <person name="Yang L."/>
            <person name="Yu Y."/>
            <person name="Zhang L."/>
            <person name="Zhou S."/>
            <person name="Zhu Q."/>
            <person name="Bennetzen J.L."/>
            <person name="Dawe R.K."/>
            <person name="Jiang J."/>
            <person name="Jiang N."/>
            <person name="Presting G.G."/>
            <person name="Wessler S.R."/>
            <person name="Aluru S."/>
            <person name="Martienssen R.A."/>
            <person name="Clifton S.W."/>
            <person name="McCombie W.R."/>
            <person name="Wing R.A."/>
            <person name="Wilson R.K."/>
        </authorList>
    </citation>
    <scope>NUCLEOTIDE SEQUENCE [LARGE SCALE GENOMIC DNA]</scope>
    <source>
        <strain evidence="4">cv. B73</strain>
    </source>
</reference>
<dbReference type="Gramene" id="Zm00001eb168400_T002">
    <property type="protein sequence ID" value="Zm00001eb168400_P002"/>
    <property type="gene ID" value="Zm00001eb168400"/>
</dbReference>
<dbReference type="EnsemblPlants" id="Zm00001eb168400_T002">
    <property type="protein sequence ID" value="Zm00001eb168400_P002"/>
    <property type="gene ID" value="Zm00001eb168400"/>
</dbReference>
<dbReference type="AlphaFoldDB" id="K7U9P3"/>
<dbReference type="Proteomes" id="UP000007305">
    <property type="component" value="Chromosome 4"/>
</dbReference>
<proteinExistence type="evidence at protein level"/>
<keyword evidence="4" id="KW-1185">Reference proteome</keyword>
<evidence type="ECO:0000313" key="3">
    <source>
        <dbReference type="EnsemblPlants" id="Zm00001eb168400_P001"/>
    </source>
</evidence>
<evidence type="ECO:0008006" key="6">
    <source>
        <dbReference type="Google" id="ProtNLM"/>
    </source>
</evidence>
<sequence>MAPCKVAAALLLLITTISVNTVTGSRCNAQEKNQIVSLCQMYIQRGTLVQLPSQTGPCCAAVRELERVHRGMQMKCIADLLNAGDLQKYDPTKIKHLDISCYT</sequence>
<dbReference type="OMA" id="HKSPQMN"/>
<protein>
    <recommendedName>
        <fullName evidence="6">Bifunctional inhibitor/plant lipid transfer protein/seed storage helical domain-containing protein</fullName>
    </recommendedName>
</protein>
<accession>K7U9P3</accession>